<dbReference type="CDD" id="cd06145">
    <property type="entry name" value="REX1_like"/>
    <property type="match status" value="1"/>
</dbReference>
<dbReference type="AlphaFoldDB" id="A0A834Y0J0"/>
<gene>
    <name evidence="9" type="ORF">HCN44_006635</name>
</gene>
<dbReference type="Gene3D" id="3.30.420.10">
    <property type="entry name" value="Ribonuclease H-like superfamily/Ribonuclease H"/>
    <property type="match status" value="1"/>
</dbReference>
<comment type="similarity">
    <text evidence="2">Belongs to the REXO1/REXO3 family.</text>
</comment>
<feature type="compositionally biased region" description="Polar residues" evidence="7">
    <location>
        <begin position="39"/>
        <end position="54"/>
    </location>
</feature>
<dbReference type="InterPro" id="IPR013520">
    <property type="entry name" value="Ribonucl_H"/>
</dbReference>
<evidence type="ECO:0000313" key="10">
    <source>
        <dbReference type="Proteomes" id="UP000639338"/>
    </source>
</evidence>
<organism evidence="9 10">
    <name type="scientific">Aphidius gifuensis</name>
    <name type="common">Parasitoid wasp</name>
    <dbReference type="NCBI Taxonomy" id="684658"/>
    <lineage>
        <taxon>Eukaryota</taxon>
        <taxon>Metazoa</taxon>
        <taxon>Ecdysozoa</taxon>
        <taxon>Arthropoda</taxon>
        <taxon>Hexapoda</taxon>
        <taxon>Insecta</taxon>
        <taxon>Pterygota</taxon>
        <taxon>Neoptera</taxon>
        <taxon>Endopterygota</taxon>
        <taxon>Hymenoptera</taxon>
        <taxon>Apocrita</taxon>
        <taxon>Ichneumonoidea</taxon>
        <taxon>Braconidae</taxon>
        <taxon>Aphidiinae</taxon>
        <taxon>Aphidius</taxon>
    </lineage>
</organism>
<dbReference type="GO" id="GO:0004527">
    <property type="term" value="F:exonuclease activity"/>
    <property type="evidence" value="ECO:0007669"/>
    <property type="project" value="UniProtKB-KW"/>
</dbReference>
<reference evidence="9 10" key="1">
    <citation type="submission" date="2020-08" db="EMBL/GenBank/DDBJ databases">
        <title>Aphidius gifuensis genome sequencing and assembly.</title>
        <authorList>
            <person name="Du Z."/>
        </authorList>
    </citation>
    <scope>NUCLEOTIDE SEQUENCE [LARGE SCALE GENOMIC DNA]</scope>
    <source>
        <strain evidence="9">YNYX2018</strain>
        <tissue evidence="9">Adults</tissue>
    </source>
</reference>
<evidence type="ECO:0000259" key="8">
    <source>
        <dbReference type="SMART" id="SM00479"/>
    </source>
</evidence>
<evidence type="ECO:0000313" key="9">
    <source>
        <dbReference type="EMBL" id="KAF7995528.1"/>
    </source>
</evidence>
<proteinExistence type="inferred from homology"/>
<dbReference type="EMBL" id="JACMRX010000002">
    <property type="protein sequence ID" value="KAF7995528.1"/>
    <property type="molecule type" value="Genomic_DNA"/>
</dbReference>
<feature type="region of interest" description="Disordered" evidence="7">
    <location>
        <begin position="28"/>
        <end position="94"/>
    </location>
</feature>
<dbReference type="OrthoDB" id="3996471at2759"/>
<dbReference type="FunFam" id="3.30.420.10:FF:000019">
    <property type="entry name" value="RNA exonuclease NEF-sp"/>
    <property type="match status" value="1"/>
</dbReference>
<evidence type="ECO:0000256" key="4">
    <source>
        <dbReference type="ARBA" id="ARBA00022801"/>
    </source>
</evidence>
<evidence type="ECO:0000256" key="1">
    <source>
        <dbReference type="ARBA" id="ARBA00004123"/>
    </source>
</evidence>
<evidence type="ECO:0000256" key="3">
    <source>
        <dbReference type="ARBA" id="ARBA00022722"/>
    </source>
</evidence>
<dbReference type="PANTHER" id="PTHR12801:SF82">
    <property type="entry name" value="RNA EXONUCLEASE 5"/>
    <property type="match status" value="1"/>
</dbReference>
<dbReference type="GO" id="GO:0005634">
    <property type="term" value="C:nucleus"/>
    <property type="evidence" value="ECO:0007669"/>
    <property type="project" value="UniProtKB-SubCell"/>
</dbReference>
<dbReference type="PANTHER" id="PTHR12801">
    <property type="entry name" value="RNA EXONUCLEASE REXO1 / RECO3 FAMILY MEMBER-RELATED"/>
    <property type="match status" value="1"/>
</dbReference>
<accession>A0A834Y0J0</accession>
<keyword evidence="5" id="KW-0269">Exonuclease</keyword>
<sequence>MKQQTEKQRQRAQRKLKKIVALVEATRLNDKDRKAKAESTINNQKSTEMSSPLSPSRKRPCVNPQEDTKPTSPVVDVTPEANGETSNDLANKKPRLSGDEYLQLKQELRERKKILTSIPRLRLRAVGDNASLCIDAKSRIPIFLNDIQHLLMYSLLGHHSPHSPERWCHLEKFNKVSHTVVLIVEGLSLFHFSNNESIFTNINKNMEHRMEIVTPATYGGSIVEDLAAVPLTGTEKNKLIKKFGSLEAAMKSTGDLVKLLKIVFPMKPQTTQDGQLIDRISILSDLPKSDKFSRTQLLLSPEQLVELNYPLPLQGGLAEKYKDYVLTKDEYLEATPKSPMFGLDCEMCRTTLGIPELTRISIVDENLNLFYESFVKPDNKITDYLTRFSGITPALLKNVTTRLSDVQNELRKILPADAILVGQSLNFDLQSLKMMHPYIIDTSIIFNITGKRLIKSKLKVLSDLFLCETIQDSQSGHCSLEDSRASLKLAQLKLKNNINFGDAVMMDFLELQQTIDDIRKNNQGNNKNIKLDDLEKYGVSIFNHMTKVKDMSSTIIGNKEVMNEYSMYLKNTKLNVMDDANFDKTDQVRLVLTDSNKQSIKRASEISMEHALTFCHVKLDSQQTNDDNIEKTCKKVDKWISKLWKSTADKGLLCVVFGGEKNAANGACFLNIKRQQLLL</sequence>
<comment type="caution">
    <text evidence="9">The sequence shown here is derived from an EMBL/GenBank/DDBJ whole genome shotgun (WGS) entry which is preliminary data.</text>
</comment>
<protein>
    <recommendedName>
        <fullName evidence="8">Exonuclease domain-containing protein</fullName>
    </recommendedName>
</protein>
<feature type="compositionally biased region" description="Basic and acidic residues" evidence="7">
    <location>
        <begin position="28"/>
        <end position="37"/>
    </location>
</feature>
<feature type="domain" description="Exonuclease" evidence="8">
    <location>
        <begin position="339"/>
        <end position="499"/>
    </location>
</feature>
<dbReference type="InterPro" id="IPR012337">
    <property type="entry name" value="RNaseH-like_sf"/>
</dbReference>
<evidence type="ECO:0000256" key="5">
    <source>
        <dbReference type="ARBA" id="ARBA00022839"/>
    </source>
</evidence>
<name>A0A834Y0J0_APHGI</name>
<keyword evidence="10" id="KW-1185">Reference proteome</keyword>
<evidence type="ECO:0000256" key="2">
    <source>
        <dbReference type="ARBA" id="ARBA00006357"/>
    </source>
</evidence>
<dbReference type="GO" id="GO:0003676">
    <property type="term" value="F:nucleic acid binding"/>
    <property type="evidence" value="ECO:0007669"/>
    <property type="project" value="InterPro"/>
</dbReference>
<dbReference type="Pfam" id="PF00929">
    <property type="entry name" value="RNase_T"/>
    <property type="match status" value="1"/>
</dbReference>
<dbReference type="InterPro" id="IPR034922">
    <property type="entry name" value="REX1-like_exo"/>
</dbReference>
<keyword evidence="4" id="KW-0378">Hydrolase</keyword>
<dbReference type="Proteomes" id="UP000639338">
    <property type="component" value="Unassembled WGS sequence"/>
</dbReference>
<dbReference type="InterPro" id="IPR047021">
    <property type="entry name" value="REXO1/3/4-like"/>
</dbReference>
<evidence type="ECO:0000256" key="7">
    <source>
        <dbReference type="SAM" id="MobiDB-lite"/>
    </source>
</evidence>
<keyword evidence="3" id="KW-0540">Nuclease</keyword>
<evidence type="ECO:0000256" key="6">
    <source>
        <dbReference type="ARBA" id="ARBA00023242"/>
    </source>
</evidence>
<dbReference type="SMART" id="SM00479">
    <property type="entry name" value="EXOIII"/>
    <property type="match status" value="1"/>
</dbReference>
<comment type="subcellular location">
    <subcellularLocation>
        <location evidence="1">Nucleus</location>
    </subcellularLocation>
</comment>
<dbReference type="SUPFAM" id="SSF53098">
    <property type="entry name" value="Ribonuclease H-like"/>
    <property type="match status" value="1"/>
</dbReference>
<keyword evidence="6" id="KW-0539">Nucleus</keyword>
<dbReference type="InterPro" id="IPR036397">
    <property type="entry name" value="RNaseH_sf"/>
</dbReference>